<dbReference type="AlphaFoldDB" id="A0ABD3BAM5"/>
<reference evidence="3" key="1">
    <citation type="journal article" date="2024" name="IScience">
        <title>Strigolactones Initiate the Formation of Haustorium-like Structures in Castilleja.</title>
        <authorList>
            <person name="Buerger M."/>
            <person name="Peterson D."/>
            <person name="Chory J."/>
        </authorList>
    </citation>
    <scope>NUCLEOTIDE SEQUENCE [LARGE SCALE GENOMIC DNA]</scope>
</reference>
<dbReference type="EMBL" id="JAVIJP010000107">
    <property type="protein sequence ID" value="KAL3614319.1"/>
    <property type="molecule type" value="Genomic_DNA"/>
</dbReference>
<accession>A0ABD3BAM5</accession>
<sequence length="138" mass="16025">MSKLNEPYVLLKTEQFCINISAKTKNSCPPKPKIHRHNKKFKDPQNLKSPDNPKWSLRSHFCRNLRVSGCLPLLIIIYRRSTASSRSNNPKLEDCTCHFDYISEASESRKLNLLRCSLLEIYDGRAEFVATFSVHVYH</sequence>
<gene>
    <name evidence="2" type="ORF">CASFOL_042393</name>
</gene>
<keyword evidence="3" id="KW-1185">Reference proteome</keyword>
<feature type="region of interest" description="Disordered" evidence="1">
    <location>
        <begin position="25"/>
        <end position="52"/>
    </location>
</feature>
<evidence type="ECO:0000313" key="3">
    <source>
        <dbReference type="Proteomes" id="UP001632038"/>
    </source>
</evidence>
<comment type="caution">
    <text evidence="2">The sequence shown here is derived from an EMBL/GenBank/DDBJ whole genome shotgun (WGS) entry which is preliminary data.</text>
</comment>
<proteinExistence type="predicted"/>
<evidence type="ECO:0000313" key="2">
    <source>
        <dbReference type="EMBL" id="KAL3614319.1"/>
    </source>
</evidence>
<evidence type="ECO:0000256" key="1">
    <source>
        <dbReference type="SAM" id="MobiDB-lite"/>
    </source>
</evidence>
<protein>
    <submittedName>
        <fullName evidence="2">Uncharacterized protein</fullName>
    </submittedName>
</protein>
<organism evidence="2 3">
    <name type="scientific">Castilleja foliolosa</name>
    <dbReference type="NCBI Taxonomy" id="1961234"/>
    <lineage>
        <taxon>Eukaryota</taxon>
        <taxon>Viridiplantae</taxon>
        <taxon>Streptophyta</taxon>
        <taxon>Embryophyta</taxon>
        <taxon>Tracheophyta</taxon>
        <taxon>Spermatophyta</taxon>
        <taxon>Magnoliopsida</taxon>
        <taxon>eudicotyledons</taxon>
        <taxon>Gunneridae</taxon>
        <taxon>Pentapetalae</taxon>
        <taxon>asterids</taxon>
        <taxon>lamiids</taxon>
        <taxon>Lamiales</taxon>
        <taxon>Orobanchaceae</taxon>
        <taxon>Pedicularideae</taxon>
        <taxon>Castillejinae</taxon>
        <taxon>Castilleja</taxon>
    </lineage>
</organism>
<name>A0ABD3BAM5_9LAMI</name>
<dbReference type="Proteomes" id="UP001632038">
    <property type="component" value="Unassembled WGS sequence"/>
</dbReference>